<gene>
    <name evidence="4" type="primary">yfcE</name>
    <name evidence="4" type="ORF">OCV51_04290</name>
</gene>
<dbReference type="CDD" id="cd00841">
    <property type="entry name" value="MPP_YfcE"/>
    <property type="match status" value="1"/>
</dbReference>
<dbReference type="Proteomes" id="UP001652394">
    <property type="component" value="Unassembled WGS sequence"/>
</dbReference>
<comment type="caution">
    <text evidence="4">The sequence shown here is derived from an EMBL/GenBank/DDBJ whole genome shotgun (WGS) entry which is preliminary data.</text>
</comment>
<dbReference type="InterPro" id="IPR029052">
    <property type="entry name" value="Metallo-depent_PP-like"/>
</dbReference>
<keyword evidence="4" id="KW-0378">Hydrolase</keyword>
<dbReference type="GO" id="GO:0016787">
    <property type="term" value="F:hydrolase activity"/>
    <property type="evidence" value="ECO:0007669"/>
    <property type="project" value="UniProtKB-KW"/>
</dbReference>
<comment type="cofactor">
    <cofactor evidence="2">
        <name>a divalent metal cation</name>
        <dbReference type="ChEBI" id="CHEBI:60240"/>
    </cofactor>
</comment>
<keyword evidence="2" id="KW-0479">Metal-binding</keyword>
<sequence length="189" mass="21594">MKLMIASDIHGSAYYCGEMLGAYKREGADRLLLLGDILYHGPRNDLPERYAPKEVIAMLNPLRREIMCVRGNCDTEVDQMVLEFPIMAEYAFLELGGTTIFATHGHVFNPHKPPMLKQGDILLNGHTHVPACEEIYGEEGETFWYMNPGSVSIPKENSAHSYMLYENGKFMWKTLEGEEYKAWKIDMHC</sequence>
<dbReference type="NCBIfam" id="TIGR00040">
    <property type="entry name" value="yfcE"/>
    <property type="match status" value="1"/>
</dbReference>
<evidence type="ECO:0000259" key="3">
    <source>
        <dbReference type="Pfam" id="PF12850"/>
    </source>
</evidence>
<comment type="similarity">
    <text evidence="1 2">Belongs to the metallophosphoesterase superfamily. YfcE family.</text>
</comment>
<feature type="domain" description="Calcineurin-like phosphoesterase" evidence="3">
    <location>
        <begin position="1"/>
        <end position="166"/>
    </location>
</feature>
<keyword evidence="5" id="KW-1185">Reference proteome</keyword>
<protein>
    <recommendedName>
        <fullName evidence="2">Phosphoesterase</fullName>
        <ecNumber evidence="2">3.1.4.-</ecNumber>
    </recommendedName>
</protein>
<dbReference type="NCBIfam" id="NF006988">
    <property type="entry name" value="PRK09453.1"/>
    <property type="match status" value="1"/>
</dbReference>
<name>A0ABT2T9D2_9FIRM</name>
<dbReference type="InterPro" id="IPR024654">
    <property type="entry name" value="Calcineurin-like_PHP_lpxH"/>
</dbReference>
<dbReference type="InterPro" id="IPR041802">
    <property type="entry name" value="MPP_YfcE"/>
</dbReference>
<evidence type="ECO:0000313" key="4">
    <source>
        <dbReference type="EMBL" id="MCU6746888.1"/>
    </source>
</evidence>
<organism evidence="4 5">
    <name type="scientific">Faecalicatena acetigenes</name>
    <dbReference type="NCBI Taxonomy" id="2981790"/>
    <lineage>
        <taxon>Bacteria</taxon>
        <taxon>Bacillati</taxon>
        <taxon>Bacillota</taxon>
        <taxon>Clostridia</taxon>
        <taxon>Lachnospirales</taxon>
        <taxon>Lachnospiraceae</taxon>
        <taxon>Faecalicatena</taxon>
    </lineage>
</organism>
<dbReference type="RefSeq" id="WP_059066284.1">
    <property type="nucleotide sequence ID" value="NZ_JAOQJX010000004.1"/>
</dbReference>
<reference evidence="4 5" key="1">
    <citation type="journal article" date="2021" name="ISME Commun">
        <title>Automated analysis of genomic sequences facilitates high-throughput and comprehensive description of bacteria.</title>
        <authorList>
            <person name="Hitch T.C.A."/>
        </authorList>
    </citation>
    <scope>NUCLEOTIDE SEQUENCE [LARGE SCALE GENOMIC DNA]</scope>
    <source>
        <strain evidence="4 5">H2_18</strain>
    </source>
</reference>
<dbReference type="EC" id="3.1.4.-" evidence="2"/>
<evidence type="ECO:0000256" key="2">
    <source>
        <dbReference type="RuleBase" id="RU362039"/>
    </source>
</evidence>
<accession>A0ABT2T9D2</accession>
<dbReference type="InterPro" id="IPR000979">
    <property type="entry name" value="Phosphodiesterase_MJ0936/Vps29"/>
</dbReference>
<dbReference type="Gene3D" id="3.60.21.10">
    <property type="match status" value="1"/>
</dbReference>
<dbReference type="SUPFAM" id="SSF56300">
    <property type="entry name" value="Metallo-dependent phosphatases"/>
    <property type="match status" value="1"/>
</dbReference>
<evidence type="ECO:0000313" key="5">
    <source>
        <dbReference type="Proteomes" id="UP001652394"/>
    </source>
</evidence>
<dbReference type="Pfam" id="PF12850">
    <property type="entry name" value="Metallophos_2"/>
    <property type="match status" value="1"/>
</dbReference>
<evidence type="ECO:0000256" key="1">
    <source>
        <dbReference type="ARBA" id="ARBA00008950"/>
    </source>
</evidence>
<proteinExistence type="inferred from homology"/>
<dbReference type="EMBL" id="JAOQJX010000004">
    <property type="protein sequence ID" value="MCU6746888.1"/>
    <property type="molecule type" value="Genomic_DNA"/>
</dbReference>